<evidence type="ECO:0000256" key="2">
    <source>
        <dbReference type="SAM" id="MobiDB-lite"/>
    </source>
</evidence>
<dbReference type="PROSITE" id="PS01031">
    <property type="entry name" value="SHSP"/>
    <property type="match status" value="1"/>
</dbReference>
<dbReference type="InterPro" id="IPR008978">
    <property type="entry name" value="HSP20-like_chaperone"/>
</dbReference>
<dbReference type="SUPFAM" id="SSF49764">
    <property type="entry name" value="HSP20-like chaperones"/>
    <property type="match status" value="1"/>
</dbReference>
<keyword evidence="3" id="KW-1133">Transmembrane helix</keyword>
<organism evidence="5 6">
    <name type="scientific">Phaseolus coccineus</name>
    <name type="common">Scarlet runner bean</name>
    <name type="synonym">Phaseolus multiflorus</name>
    <dbReference type="NCBI Taxonomy" id="3886"/>
    <lineage>
        <taxon>Eukaryota</taxon>
        <taxon>Viridiplantae</taxon>
        <taxon>Streptophyta</taxon>
        <taxon>Embryophyta</taxon>
        <taxon>Tracheophyta</taxon>
        <taxon>Spermatophyta</taxon>
        <taxon>Magnoliopsida</taxon>
        <taxon>eudicotyledons</taxon>
        <taxon>Gunneridae</taxon>
        <taxon>Pentapetalae</taxon>
        <taxon>rosids</taxon>
        <taxon>fabids</taxon>
        <taxon>Fabales</taxon>
        <taxon>Fabaceae</taxon>
        <taxon>Papilionoideae</taxon>
        <taxon>50 kb inversion clade</taxon>
        <taxon>NPAAA clade</taxon>
        <taxon>indigoferoid/millettioid clade</taxon>
        <taxon>Phaseoleae</taxon>
        <taxon>Phaseolus</taxon>
    </lineage>
</organism>
<gene>
    <name evidence="5" type="ORF">VNO80_25917</name>
</gene>
<evidence type="ECO:0000313" key="6">
    <source>
        <dbReference type="Proteomes" id="UP001374584"/>
    </source>
</evidence>
<feature type="region of interest" description="Disordered" evidence="2">
    <location>
        <begin position="124"/>
        <end position="189"/>
    </location>
</feature>
<dbReference type="EMBL" id="JAYMYR010000009">
    <property type="protein sequence ID" value="KAK7342958.1"/>
    <property type="molecule type" value="Genomic_DNA"/>
</dbReference>
<dbReference type="AlphaFoldDB" id="A0AAN9LZH2"/>
<comment type="caution">
    <text evidence="5">The sequence shown here is derived from an EMBL/GenBank/DDBJ whole genome shotgun (WGS) entry which is preliminary data.</text>
</comment>
<accession>A0AAN9LZH2</accession>
<keyword evidence="3" id="KW-0812">Transmembrane</keyword>
<proteinExistence type="inferred from homology"/>
<sequence length="276" mass="30525">MQSNLTMRICQPKLETKETPESHSLLVHLPGYAEDDIGAQFEYDYRRVRVFGGRSLGDNRSIRFNIVYAVPMNCDVNKLKGMFLGEIYSIVMPKVTISSENGEMETCEEPKSIIESQIQANEALTSPKATSDSVPQKGEERISQNANNQREVNFESSEKKRVNGKERKEFSENASASGKPPQKGKEEGVMDETIGCKIGERKSKEKMEMNGKFGDIGSSKRIGVKEVAASASQAVTSLLKGFNEDKHVLLYTSATVLVLGLGVYASYKKLHSLATI</sequence>
<feature type="domain" description="SHSP" evidence="4">
    <location>
        <begin position="5"/>
        <end position="109"/>
    </location>
</feature>
<reference evidence="5 6" key="1">
    <citation type="submission" date="2024-01" db="EMBL/GenBank/DDBJ databases">
        <title>The genomes of 5 underutilized Papilionoideae crops provide insights into root nodulation and disease resistanc.</title>
        <authorList>
            <person name="Jiang F."/>
        </authorList>
    </citation>
    <scope>NUCLEOTIDE SEQUENCE [LARGE SCALE GENOMIC DNA]</scope>
    <source>
        <strain evidence="5">JINMINGXINNONG_FW02</strain>
        <tissue evidence="5">Leaves</tissue>
    </source>
</reference>
<keyword evidence="3" id="KW-0472">Membrane</keyword>
<feature type="transmembrane region" description="Helical" evidence="3">
    <location>
        <begin position="248"/>
        <end position="267"/>
    </location>
</feature>
<evidence type="ECO:0000256" key="3">
    <source>
        <dbReference type="SAM" id="Phobius"/>
    </source>
</evidence>
<comment type="similarity">
    <text evidence="1">Belongs to the small heat shock protein (HSP20) family.</text>
</comment>
<keyword evidence="6" id="KW-1185">Reference proteome</keyword>
<evidence type="ECO:0000313" key="5">
    <source>
        <dbReference type="EMBL" id="KAK7342958.1"/>
    </source>
</evidence>
<protein>
    <recommendedName>
        <fullName evidence="4">SHSP domain-containing protein</fullName>
    </recommendedName>
</protein>
<name>A0AAN9LZH2_PHACN</name>
<evidence type="ECO:0000256" key="1">
    <source>
        <dbReference type="PROSITE-ProRule" id="PRU00285"/>
    </source>
</evidence>
<feature type="compositionally biased region" description="Polar residues" evidence="2">
    <location>
        <begin position="124"/>
        <end position="134"/>
    </location>
</feature>
<evidence type="ECO:0000259" key="4">
    <source>
        <dbReference type="PROSITE" id="PS01031"/>
    </source>
</evidence>
<feature type="compositionally biased region" description="Basic and acidic residues" evidence="2">
    <location>
        <begin position="152"/>
        <end position="171"/>
    </location>
</feature>
<dbReference type="Proteomes" id="UP001374584">
    <property type="component" value="Unassembled WGS sequence"/>
</dbReference>
<dbReference type="InterPro" id="IPR002068">
    <property type="entry name" value="A-crystallin/Hsp20_dom"/>
</dbReference>